<dbReference type="EMBL" id="JAGMVJ010000001">
    <property type="protein sequence ID" value="KAH7094371.1"/>
    <property type="molecule type" value="Genomic_DNA"/>
</dbReference>
<feature type="region of interest" description="Disordered" evidence="1">
    <location>
        <begin position="1"/>
        <end position="89"/>
    </location>
</feature>
<name>A0A8K0W393_9PLEO</name>
<keyword evidence="2" id="KW-0812">Transmembrane</keyword>
<evidence type="ECO:0000313" key="4">
    <source>
        <dbReference type="Proteomes" id="UP000813461"/>
    </source>
</evidence>
<dbReference type="OrthoDB" id="10290823at2759"/>
<keyword evidence="4" id="KW-1185">Reference proteome</keyword>
<feature type="transmembrane region" description="Helical" evidence="2">
    <location>
        <begin position="89"/>
        <end position="111"/>
    </location>
</feature>
<organism evidence="3 4">
    <name type="scientific">Paraphoma chrysanthemicola</name>
    <dbReference type="NCBI Taxonomy" id="798071"/>
    <lineage>
        <taxon>Eukaryota</taxon>
        <taxon>Fungi</taxon>
        <taxon>Dikarya</taxon>
        <taxon>Ascomycota</taxon>
        <taxon>Pezizomycotina</taxon>
        <taxon>Dothideomycetes</taxon>
        <taxon>Pleosporomycetidae</taxon>
        <taxon>Pleosporales</taxon>
        <taxon>Pleosporineae</taxon>
        <taxon>Phaeosphaeriaceae</taxon>
        <taxon>Paraphoma</taxon>
    </lineage>
</organism>
<sequence>MSYLIEGRATPMKRPTTPINNSRTGAHGADLPPPPYSSEALSTHPKNAEGRLSLETLPVYESEETAEQRRSKQEALDKEKHKKKGTKRAHGVVGLMEVAVWGFVALLGGLVS</sequence>
<proteinExistence type="predicted"/>
<gene>
    <name evidence="3" type="ORF">FB567DRAFT_542832</name>
</gene>
<comment type="caution">
    <text evidence="3">The sequence shown here is derived from an EMBL/GenBank/DDBJ whole genome shotgun (WGS) entry which is preliminary data.</text>
</comment>
<keyword evidence="2" id="KW-0472">Membrane</keyword>
<dbReference type="Proteomes" id="UP000813461">
    <property type="component" value="Unassembled WGS sequence"/>
</dbReference>
<evidence type="ECO:0000313" key="3">
    <source>
        <dbReference type="EMBL" id="KAH7094371.1"/>
    </source>
</evidence>
<protein>
    <submittedName>
        <fullName evidence="3">Uncharacterized protein</fullName>
    </submittedName>
</protein>
<keyword evidence="2" id="KW-1133">Transmembrane helix</keyword>
<evidence type="ECO:0000256" key="1">
    <source>
        <dbReference type="SAM" id="MobiDB-lite"/>
    </source>
</evidence>
<evidence type="ECO:0000256" key="2">
    <source>
        <dbReference type="SAM" id="Phobius"/>
    </source>
</evidence>
<reference evidence="3" key="1">
    <citation type="journal article" date="2021" name="Nat. Commun.">
        <title>Genetic determinants of endophytism in the Arabidopsis root mycobiome.</title>
        <authorList>
            <person name="Mesny F."/>
            <person name="Miyauchi S."/>
            <person name="Thiergart T."/>
            <person name="Pickel B."/>
            <person name="Atanasova L."/>
            <person name="Karlsson M."/>
            <person name="Huettel B."/>
            <person name="Barry K.W."/>
            <person name="Haridas S."/>
            <person name="Chen C."/>
            <person name="Bauer D."/>
            <person name="Andreopoulos W."/>
            <person name="Pangilinan J."/>
            <person name="LaButti K."/>
            <person name="Riley R."/>
            <person name="Lipzen A."/>
            <person name="Clum A."/>
            <person name="Drula E."/>
            <person name="Henrissat B."/>
            <person name="Kohler A."/>
            <person name="Grigoriev I.V."/>
            <person name="Martin F.M."/>
            <person name="Hacquard S."/>
        </authorList>
    </citation>
    <scope>NUCLEOTIDE SEQUENCE</scope>
    <source>
        <strain evidence="3">MPI-SDFR-AT-0120</strain>
    </source>
</reference>
<dbReference type="AlphaFoldDB" id="A0A8K0W393"/>
<accession>A0A8K0W393</accession>
<feature type="compositionally biased region" description="Basic residues" evidence="1">
    <location>
        <begin position="80"/>
        <end position="89"/>
    </location>
</feature>
<feature type="compositionally biased region" description="Basic and acidic residues" evidence="1">
    <location>
        <begin position="66"/>
        <end position="79"/>
    </location>
</feature>